<evidence type="ECO:0000259" key="10">
    <source>
        <dbReference type="PROSITE" id="PS51012"/>
    </source>
</evidence>
<reference evidence="12" key="6">
    <citation type="submission" date="2011-05" db="EMBL/GenBank/DDBJ databases">
        <title>Complete sequence of Collimonas fungivorans Ter331.</title>
        <authorList>
            <person name="Leveau J.H."/>
        </authorList>
    </citation>
    <scope>NUCLEOTIDE SEQUENCE [LARGE SCALE GENOMIC DNA]</scope>
    <source>
        <strain evidence="12">Ter331</strain>
    </source>
</reference>
<evidence type="ECO:0000256" key="5">
    <source>
        <dbReference type="ARBA" id="ARBA00022692"/>
    </source>
</evidence>
<reference evidence="11 12" key="4">
    <citation type="journal article" date="2010" name="Environ. Microbiol.">
        <title>The bacterial genus Collimonas: mycophagy, weathering and other adaptive solutions to life in oligotrophic soil environments.</title>
        <authorList>
            <person name="Leveau J.H."/>
            <person name="Uroz S."/>
            <person name="de Boer W."/>
        </authorList>
    </citation>
    <scope>NUCLEOTIDE SEQUENCE [LARGE SCALE GENOMIC DNA]</scope>
    <source>
        <strain evidence="11 12">Ter331</strain>
    </source>
</reference>
<dbReference type="Proteomes" id="UP000008392">
    <property type="component" value="Chromosome"/>
</dbReference>
<dbReference type="STRING" id="1005048.CFU_1119"/>
<protein>
    <recommendedName>
        <fullName evidence="9">Transport permease protein</fullName>
    </recommendedName>
</protein>
<evidence type="ECO:0000256" key="8">
    <source>
        <dbReference type="ARBA" id="ARBA00023136"/>
    </source>
</evidence>
<feature type="transmembrane region" description="Helical" evidence="9">
    <location>
        <begin position="163"/>
        <end position="193"/>
    </location>
</feature>
<keyword evidence="8 9" id="KW-0472">Membrane</keyword>
<dbReference type="PANTHER" id="PTHR30413:SF10">
    <property type="entry name" value="CAPSULE POLYSACCHARIDE EXPORT INNER-MEMBRANE PROTEIN CTRC"/>
    <property type="match status" value="1"/>
</dbReference>
<evidence type="ECO:0000256" key="7">
    <source>
        <dbReference type="ARBA" id="ARBA00023047"/>
    </source>
</evidence>
<dbReference type="GO" id="GO:0015774">
    <property type="term" value="P:polysaccharide transport"/>
    <property type="evidence" value="ECO:0007669"/>
    <property type="project" value="UniProtKB-KW"/>
</dbReference>
<keyword evidence="5 9" id="KW-0812">Transmembrane</keyword>
<dbReference type="GO" id="GO:0140359">
    <property type="term" value="F:ABC-type transporter activity"/>
    <property type="evidence" value="ECO:0007669"/>
    <property type="project" value="InterPro"/>
</dbReference>
<dbReference type="KEGG" id="cfu:CFU_1119"/>
<reference evidence="11 12" key="3">
    <citation type="journal article" date="2008" name="FEMS Microbiol. Ecol.">
        <title>Identification and characterization of genes underlying chitinolysis in Collimonas fungivorans Ter331.</title>
        <authorList>
            <person name="Fritsche K."/>
            <person name="de Boer W."/>
            <person name="Gerards S."/>
            <person name="van den Berg M."/>
            <person name="van Veen J.A."/>
            <person name="Leveau J.H."/>
        </authorList>
    </citation>
    <scope>NUCLEOTIDE SEQUENCE [LARGE SCALE GENOMIC DNA]</scope>
    <source>
        <strain evidence="11 12">Ter331</strain>
    </source>
</reference>
<dbReference type="AlphaFoldDB" id="G0AJ18"/>
<feature type="transmembrane region" description="Helical" evidence="9">
    <location>
        <begin position="87"/>
        <end position="103"/>
    </location>
</feature>
<proteinExistence type="inferred from homology"/>
<feature type="domain" description="ABC transmembrane type-2" evidence="10">
    <location>
        <begin position="52"/>
        <end position="276"/>
    </location>
</feature>
<dbReference type="GO" id="GO:0015920">
    <property type="term" value="P:lipopolysaccharide transport"/>
    <property type="evidence" value="ECO:0007669"/>
    <property type="project" value="TreeGrafter"/>
</dbReference>
<name>G0AJ18_COLFT</name>
<reference evidence="11 12" key="5">
    <citation type="journal article" date="2011" name="ISME J.">
        <title>Dual transcriptional profiling of a bacterial/fungal confrontation: Collimonas fungivorans versus Aspergillus niger.</title>
        <authorList>
            <person name="Mela F."/>
            <person name="Fritsche K."/>
            <person name="de Boer W."/>
            <person name="van Veen J.A."/>
            <person name="de Graaff L.H."/>
            <person name="van den Berg M."/>
            <person name="Leveau J.H."/>
        </authorList>
    </citation>
    <scope>NUCLEOTIDE SEQUENCE [LARGE SCALE GENOMIC DNA]</scope>
    <source>
        <strain evidence="11 12">Ter331</strain>
    </source>
</reference>
<dbReference type="InterPro" id="IPR047817">
    <property type="entry name" value="ABC2_TM_bact-type"/>
</dbReference>
<evidence type="ECO:0000256" key="9">
    <source>
        <dbReference type="RuleBase" id="RU361157"/>
    </source>
</evidence>
<dbReference type="PROSITE" id="PS51012">
    <property type="entry name" value="ABC_TM2"/>
    <property type="match status" value="1"/>
</dbReference>
<sequence>MQVMLKVRLKMRLKMQMQAKNQTMLRSLWHYRGFMLGSVKREFQSRYRNSMLGAVWMVLNPLAMIVVYTVIFSQLMHARLPNASSQFAYGIYLCAGLLTWGFFTETVSRMQNVFLENGNMIKKLNFPRICLPIITVMNAGVNFSIIFGLFLGFLLVSGNFPGWAFLGVLPLLLIQILFSIGLGIVLGVLNVFFRDVGQLFGIVLQFWFWFTPIVYTVSTLPEGVQGMLRFNPMTALMVAYQGIFVSGAWPLWSDLWAVALLSVALCVIGLQLFRRHAGEMVDEL</sequence>
<feature type="transmembrane region" description="Helical" evidence="9">
    <location>
        <begin position="255"/>
        <end position="273"/>
    </location>
</feature>
<comment type="subcellular location">
    <subcellularLocation>
        <location evidence="9">Cell inner membrane</location>
        <topology evidence="9">Multi-pass membrane protein</topology>
    </subcellularLocation>
    <subcellularLocation>
        <location evidence="1">Cell membrane</location>
        <topology evidence="1">Multi-pass membrane protein</topology>
    </subcellularLocation>
</comment>
<accession>G0AJ18</accession>
<keyword evidence="7" id="KW-0625">Polysaccharide transport</keyword>
<dbReference type="EMBL" id="CP002745">
    <property type="protein sequence ID" value="AEK60951.1"/>
    <property type="molecule type" value="Genomic_DNA"/>
</dbReference>
<evidence type="ECO:0000256" key="3">
    <source>
        <dbReference type="ARBA" id="ARBA00022448"/>
    </source>
</evidence>
<keyword evidence="4 9" id="KW-1003">Cell membrane</keyword>
<keyword evidence="3 9" id="KW-0813">Transport</keyword>
<evidence type="ECO:0000313" key="12">
    <source>
        <dbReference type="Proteomes" id="UP000008392"/>
    </source>
</evidence>
<keyword evidence="12" id="KW-1185">Reference proteome</keyword>
<comment type="similarity">
    <text evidence="2 9">Belongs to the ABC-2 integral membrane protein family.</text>
</comment>
<evidence type="ECO:0000256" key="4">
    <source>
        <dbReference type="ARBA" id="ARBA00022475"/>
    </source>
</evidence>
<dbReference type="PANTHER" id="PTHR30413">
    <property type="entry name" value="INNER MEMBRANE TRANSPORT PERMEASE"/>
    <property type="match status" value="1"/>
</dbReference>
<keyword evidence="6 9" id="KW-1133">Transmembrane helix</keyword>
<dbReference type="eggNOG" id="COG1682">
    <property type="taxonomic scope" value="Bacteria"/>
</dbReference>
<evidence type="ECO:0000256" key="2">
    <source>
        <dbReference type="ARBA" id="ARBA00007783"/>
    </source>
</evidence>
<organism evidence="11 12">
    <name type="scientific">Collimonas fungivorans (strain Ter331)</name>
    <dbReference type="NCBI Taxonomy" id="1005048"/>
    <lineage>
        <taxon>Bacteria</taxon>
        <taxon>Pseudomonadati</taxon>
        <taxon>Pseudomonadota</taxon>
        <taxon>Betaproteobacteria</taxon>
        <taxon>Burkholderiales</taxon>
        <taxon>Oxalobacteraceae</taxon>
        <taxon>Collimonas</taxon>
    </lineage>
</organism>
<dbReference type="HOGENOM" id="CLU_060703_1_1_4"/>
<evidence type="ECO:0000256" key="1">
    <source>
        <dbReference type="ARBA" id="ARBA00004651"/>
    </source>
</evidence>
<evidence type="ECO:0000313" key="11">
    <source>
        <dbReference type="EMBL" id="AEK60951.1"/>
    </source>
</evidence>
<feature type="transmembrane region" description="Helical" evidence="9">
    <location>
        <begin position="51"/>
        <end position="75"/>
    </location>
</feature>
<feature type="transmembrane region" description="Helical" evidence="9">
    <location>
        <begin position="199"/>
        <end position="218"/>
    </location>
</feature>
<gene>
    <name evidence="11" type="primary">wzm</name>
    <name evidence="11" type="ordered locus">CFU_1119</name>
</gene>
<dbReference type="Pfam" id="PF01061">
    <property type="entry name" value="ABC2_membrane"/>
    <property type="match status" value="1"/>
</dbReference>
<reference evidence="11 12" key="2">
    <citation type="journal article" date="2006" name="J. Microbiol. Methods">
        <title>Genomic flank-sequencing of plasposon insertion sites for rapid identification of functional genes.</title>
        <authorList>
            <person name="Leveau J.H."/>
            <person name="Gerards S."/>
            <person name="Fritsche K."/>
            <person name="Zondag G."/>
            <person name="van Veen J.A."/>
        </authorList>
    </citation>
    <scope>NUCLEOTIDE SEQUENCE [LARGE SCALE GENOMIC DNA]</scope>
    <source>
        <strain evidence="11 12">Ter331</strain>
    </source>
</reference>
<evidence type="ECO:0000256" key="6">
    <source>
        <dbReference type="ARBA" id="ARBA00022989"/>
    </source>
</evidence>
<dbReference type="GO" id="GO:0005886">
    <property type="term" value="C:plasma membrane"/>
    <property type="evidence" value="ECO:0007669"/>
    <property type="project" value="UniProtKB-SubCell"/>
</dbReference>
<keyword evidence="7" id="KW-0762">Sugar transport</keyword>
<dbReference type="InterPro" id="IPR013525">
    <property type="entry name" value="ABC2_TM"/>
</dbReference>
<reference evidence="11 12" key="1">
    <citation type="journal article" date="2004" name="Environ. Microbiol.">
        <title>Phylogeny-function analysis of (meta)genomic libraries: screening for expression of ribosomal RNA genes by large-insert library fluorescent in situ hybridization (LIL-FISH).</title>
        <authorList>
            <person name="Leveau J.H."/>
            <person name="Gerards S."/>
            <person name="de Boer W."/>
            <person name="van Veen J.A."/>
        </authorList>
    </citation>
    <scope>NUCLEOTIDE SEQUENCE [LARGE SCALE GENOMIC DNA]</scope>
    <source>
        <strain evidence="11 12">Ter331</strain>
    </source>
</reference>
<feature type="transmembrane region" description="Helical" evidence="9">
    <location>
        <begin position="133"/>
        <end position="156"/>
    </location>
</feature>